<dbReference type="EMBL" id="JAGTJJ010000003">
    <property type="protein sequence ID" value="MDC3980966.1"/>
    <property type="molecule type" value="Genomic_DNA"/>
</dbReference>
<evidence type="ECO:0000313" key="2">
    <source>
        <dbReference type="EMBL" id="MDC3980966.1"/>
    </source>
</evidence>
<reference evidence="2 3" key="1">
    <citation type="submission" date="2021-04" db="EMBL/GenBank/DDBJ databases">
        <title>Genome analysis of Polyangium sp.</title>
        <authorList>
            <person name="Li Y."/>
            <person name="Wang J."/>
        </authorList>
    </citation>
    <scope>NUCLEOTIDE SEQUENCE [LARGE SCALE GENOMIC DNA]</scope>
    <source>
        <strain evidence="2 3">SDU14</strain>
    </source>
</reference>
<accession>A0A9X3X3W2</accession>
<gene>
    <name evidence="2" type="ORF">KEG57_10690</name>
</gene>
<evidence type="ECO:0000313" key="3">
    <source>
        <dbReference type="Proteomes" id="UP001151081"/>
    </source>
</evidence>
<keyword evidence="3" id="KW-1185">Reference proteome</keyword>
<feature type="compositionally biased region" description="Low complexity" evidence="1">
    <location>
        <begin position="46"/>
        <end position="58"/>
    </location>
</feature>
<dbReference type="RefSeq" id="WP_272419615.1">
    <property type="nucleotide sequence ID" value="NZ_JAGTJJ010000003.1"/>
</dbReference>
<evidence type="ECO:0000256" key="1">
    <source>
        <dbReference type="SAM" id="MobiDB-lite"/>
    </source>
</evidence>
<dbReference type="Proteomes" id="UP001151081">
    <property type="component" value="Unassembled WGS sequence"/>
</dbReference>
<comment type="caution">
    <text evidence="2">The sequence shown here is derived from an EMBL/GenBank/DDBJ whole genome shotgun (WGS) entry which is preliminary data.</text>
</comment>
<feature type="region of interest" description="Disordered" evidence="1">
    <location>
        <begin position="33"/>
        <end position="66"/>
    </location>
</feature>
<protein>
    <submittedName>
        <fullName evidence="2">Uncharacterized protein</fullName>
    </submittedName>
</protein>
<dbReference type="SUPFAM" id="SSF82171">
    <property type="entry name" value="DPP6 N-terminal domain-like"/>
    <property type="match status" value="1"/>
</dbReference>
<dbReference type="AlphaFoldDB" id="A0A9X3X3W2"/>
<sequence length="727" mass="76700">MLTISRGKRLSIGLPAALLGLWLGCGTPSVVPMKSGPAPAPTTPEEGQSPAQSASGAEAPPPASCAHGLEERASVDIAGGAAAYFYEDRPSLGRLDSGAGYVYLDHDTQKAFVARIESSGAAKSVHEIVFPDKHERSHVVGAFRGSDVVVASVVYHAQQEADIELVRLDAQDRPLWSARIDPSPLLDGTPALAWGRDDIAVAWTRGPYPMHESVRVALVDTKTGKVKRTFELSAGENPGVPSIVWDGEAYWVGWHSRETRGNVEIRRLTGEGLTGVGATLQSGLNPVLLPTPAGLAVAWDQDRKIWLAVLDAAGNPKLSPRIVATHPDPIATPRKPILGWDGARFAVAYEAHFHASVLVARGPEALITVVDPSGAAAPPLTLHDEDSSGEMPAVLRTGKEWLVVYNRDRLQKGKTPEIVAARLACREAPAPSEVTSNGPCDARTRPAPEALRLPPRAVEASVLQLDDGAWAALLFEKDEAVFVRVDRDGKTITRAVLPAATGRREPTLARVPGGFAAAWIDENGAIEVGRLDEAGAMRKTTRLPGDPKTSKPGLAWTSKGLVVAYARGGAVVTALLDGAARIVSQPAPAARMPFQPGDCALGQGPKGLLLACVTGTERTETSVIRVLRLDETGKAIGAPSLASEPNALLRNPFVIGTAEGFLIASTGPFAREVITIELGPNGEVRRPERKLLSSYGYGAIGAVVTGKDIAVFGIDGQTIAERTVCPE</sequence>
<proteinExistence type="predicted"/>
<organism evidence="2 3">
    <name type="scientific">Polyangium jinanense</name>
    <dbReference type="NCBI Taxonomy" id="2829994"/>
    <lineage>
        <taxon>Bacteria</taxon>
        <taxon>Pseudomonadati</taxon>
        <taxon>Myxococcota</taxon>
        <taxon>Polyangia</taxon>
        <taxon>Polyangiales</taxon>
        <taxon>Polyangiaceae</taxon>
        <taxon>Polyangium</taxon>
    </lineage>
</organism>
<dbReference type="PROSITE" id="PS51257">
    <property type="entry name" value="PROKAR_LIPOPROTEIN"/>
    <property type="match status" value="1"/>
</dbReference>
<name>A0A9X3X3W2_9BACT</name>